<dbReference type="Pfam" id="PF05426">
    <property type="entry name" value="Alginate_lyase"/>
    <property type="match status" value="1"/>
</dbReference>
<protein>
    <recommendedName>
        <fullName evidence="4">Alginate lyase domain-containing protein</fullName>
    </recommendedName>
</protein>
<keyword evidence="6" id="KW-1185">Reference proteome</keyword>
<dbReference type="Gene3D" id="1.50.10.100">
    <property type="entry name" value="Chondroitin AC/alginate lyase"/>
    <property type="match status" value="1"/>
</dbReference>
<feature type="chain" id="PRO_5022130469" description="Alginate lyase domain-containing protein" evidence="3">
    <location>
        <begin position="26"/>
        <end position="387"/>
    </location>
</feature>
<keyword evidence="1 3" id="KW-0732">Signal</keyword>
<dbReference type="InterPro" id="IPR008929">
    <property type="entry name" value="Chondroitin_lyas"/>
</dbReference>
<evidence type="ECO:0000256" key="1">
    <source>
        <dbReference type="ARBA" id="ARBA00022729"/>
    </source>
</evidence>
<evidence type="ECO:0000259" key="4">
    <source>
        <dbReference type="Pfam" id="PF05426"/>
    </source>
</evidence>
<proteinExistence type="predicted"/>
<dbReference type="AlphaFoldDB" id="A0A563ES44"/>
<dbReference type="RefSeq" id="WP_146353658.1">
    <property type="nucleotide sequence ID" value="NZ_VOBR01000012.1"/>
</dbReference>
<dbReference type="InterPro" id="IPR008397">
    <property type="entry name" value="Alginate_lyase_dom"/>
</dbReference>
<gene>
    <name evidence="5" type="ORF">FKR81_20185</name>
</gene>
<sequence length="387" mass="42470">MRKFRLHLVLAGVLAAGLVSTPATAAPAAFAHPGVLVSRAQLDAARTRVNAGLQPWKSAYDSMRASAYASLSRTPKPRAVVECGPASNPNNGCSDEREDALAAYTQSLLWYITKDDRHAKKAIQLMDAWSAVIKDHTNHNARLQTGWAGASFARAAEIIKHTYTSWPQAGRFAKVLREVYLPEIRDGGGCTNGNWELIMMDAAVGIAVFLDDRAAFDKAIGIWRGRVPGYVYLASDGSRPKAPSTCPSKDTQAEIVDYWQGQSRFVDGLAQETCRDFGHTGWGLEAMAHVAETAWHQGVNLYREAQDRMTKASYFHVRYEQGAAVPSWLCGGKVSRGLAATTEVVVNHYRNRLGLEMDTSQRYTESKRPAGASYFYAWETLTHAGSP</sequence>
<feature type="signal peptide" evidence="3">
    <location>
        <begin position="1"/>
        <end position="25"/>
    </location>
</feature>
<name>A0A563ES44_9PSEU</name>
<keyword evidence="2" id="KW-0456">Lyase</keyword>
<evidence type="ECO:0000313" key="5">
    <source>
        <dbReference type="EMBL" id="TWP50496.1"/>
    </source>
</evidence>
<dbReference type="GO" id="GO:0042597">
    <property type="term" value="C:periplasmic space"/>
    <property type="evidence" value="ECO:0007669"/>
    <property type="project" value="InterPro"/>
</dbReference>
<dbReference type="SUPFAM" id="SSF48230">
    <property type="entry name" value="Chondroitin AC/alginate lyase"/>
    <property type="match status" value="1"/>
</dbReference>
<evidence type="ECO:0000313" key="6">
    <source>
        <dbReference type="Proteomes" id="UP000316639"/>
    </source>
</evidence>
<dbReference type="OrthoDB" id="3862295at2"/>
<evidence type="ECO:0000256" key="2">
    <source>
        <dbReference type="ARBA" id="ARBA00023239"/>
    </source>
</evidence>
<dbReference type="EMBL" id="VOBR01000012">
    <property type="protein sequence ID" value="TWP50496.1"/>
    <property type="molecule type" value="Genomic_DNA"/>
</dbReference>
<dbReference type="Proteomes" id="UP000316639">
    <property type="component" value="Unassembled WGS sequence"/>
</dbReference>
<accession>A0A563ES44</accession>
<dbReference type="GO" id="GO:0016829">
    <property type="term" value="F:lyase activity"/>
    <property type="evidence" value="ECO:0007669"/>
    <property type="project" value="UniProtKB-KW"/>
</dbReference>
<comment type="caution">
    <text evidence="5">The sequence shown here is derived from an EMBL/GenBank/DDBJ whole genome shotgun (WGS) entry which is preliminary data.</text>
</comment>
<evidence type="ECO:0000256" key="3">
    <source>
        <dbReference type="SAM" id="SignalP"/>
    </source>
</evidence>
<organism evidence="5 6">
    <name type="scientific">Lentzea tibetensis</name>
    <dbReference type="NCBI Taxonomy" id="2591470"/>
    <lineage>
        <taxon>Bacteria</taxon>
        <taxon>Bacillati</taxon>
        <taxon>Actinomycetota</taxon>
        <taxon>Actinomycetes</taxon>
        <taxon>Pseudonocardiales</taxon>
        <taxon>Pseudonocardiaceae</taxon>
        <taxon>Lentzea</taxon>
    </lineage>
</organism>
<reference evidence="5 6" key="1">
    <citation type="submission" date="2019-07" db="EMBL/GenBank/DDBJ databases">
        <title>Lentzea xizangensis sp. nov., isolated from Qinghai-Tibetan Plateau Soils.</title>
        <authorList>
            <person name="Huang J."/>
        </authorList>
    </citation>
    <scope>NUCLEOTIDE SEQUENCE [LARGE SCALE GENOMIC DNA]</scope>
    <source>
        <strain evidence="5 6">FXJ1.1311</strain>
    </source>
</reference>
<feature type="domain" description="Alginate lyase" evidence="4">
    <location>
        <begin position="96"/>
        <end position="319"/>
    </location>
</feature>